<sequence length="792" mass="89029">MSTVPIGLGQIGHFLHLSLRFRLLHLPRRIEARAAPSVLPRGTPKFQRSEQIKWQRSSLLPAVAASIPSPLRRCLFLFNPFIFSSCLALPDEFVGGWGKKSCILVQVTERSKKKCRMNEEDEAEGEETVIDEGTVTLFNELTQRLLLSYKPVSVLLHSSGLCLLGCVWFGYKEVIRQLQLIKALYTMDFIHFGMPLDEIIEKLKEHKVISTSNVGVEGAVNQRFSRLLCVRQREAYYRLLENYGMMNAMRNWNGLMRTVIFHSLCAGSWLFALSLFWRYQYVTEQVNLHRAFDSHLDSCNLIQYDSCIDQLIEDERVVTKEFSSLDSELIRESLKAIIYMLKKINEINSYLHCLVTVVNQRRQEGKSELDELLSQLKEKGFFEFSDLPNDNAAQENGEGSKLHLLIDKAKNAAFPSLPTHYVVQGLLDYSFIFSLNGEHHQLDGVEDRLGSVEGCCEYKAMLLREEFWLNRVYDATIYDTFGDALSVTQNGLRATRGQHSAKESAKQQIFLLAVPVQDYAVPVQPARGMLAVPVQGYSVPVQATRTDSTALWLAPVPVQEPVYRYKGVLVESPVGDFVADVAPRAVRARLLPELCEEAGRGSVFTVLDVALRFDAVEVARSPRRNVGSRRGLVRWIRDFERNPRNPHLPDLVKLVHRTWRSPVDPAEVVLVRGFVRCLDLAFEVGYIGFTPNSTEIRCILGWVAPTSATPESGLCFRVGVAHASWTCSPWTVIVEVAGQSQRGRDGCIHSPGDGYAYSPDWIGSDLTFPTVEPQVSAAAPSADQDRGKGVAS</sequence>
<proteinExistence type="predicted"/>
<reference evidence="1" key="1">
    <citation type="submission" date="2020-07" db="EMBL/GenBank/DDBJ databases">
        <authorList>
            <person name="Lin J."/>
        </authorList>
    </citation>
    <scope>NUCLEOTIDE SEQUENCE</scope>
</reference>
<name>A0A6V7PH16_ANACO</name>
<dbReference type="EMBL" id="LR862148">
    <property type="protein sequence ID" value="CAD1830162.1"/>
    <property type="molecule type" value="Genomic_DNA"/>
</dbReference>
<organism evidence="1">
    <name type="scientific">Ananas comosus var. bracteatus</name>
    <name type="common">red pineapple</name>
    <dbReference type="NCBI Taxonomy" id="296719"/>
    <lineage>
        <taxon>Eukaryota</taxon>
        <taxon>Viridiplantae</taxon>
        <taxon>Streptophyta</taxon>
        <taxon>Embryophyta</taxon>
        <taxon>Tracheophyta</taxon>
        <taxon>Spermatophyta</taxon>
        <taxon>Magnoliopsida</taxon>
        <taxon>Liliopsida</taxon>
        <taxon>Poales</taxon>
        <taxon>Bromeliaceae</taxon>
        <taxon>Bromelioideae</taxon>
        <taxon>Ananas</taxon>
    </lineage>
</organism>
<evidence type="ECO:0000313" key="1">
    <source>
        <dbReference type="EMBL" id="CAD1830162.1"/>
    </source>
</evidence>
<accession>A0A6V7PH16</accession>
<protein>
    <submittedName>
        <fullName evidence="1">Uncharacterized protein</fullName>
    </submittedName>
</protein>
<gene>
    <name evidence="1" type="ORF">CB5_LOCUS13373</name>
</gene>
<dbReference type="AlphaFoldDB" id="A0A6V7PH16"/>